<dbReference type="EMBL" id="CAKLDM010000002">
    <property type="protein sequence ID" value="CAH0538855.1"/>
    <property type="molecule type" value="Genomic_DNA"/>
</dbReference>
<sequence>MARFSTEACHMSQNRKPTQPKTVAKSLPEIKITKVNSPKGLHARNKHQGRYHFPELVKVLPELKRHITTNPAGEQTINFSDPLAVKLLNKALLSRFYQVTEWDIPQGYLCPPIPGRADYIHRAAELLSKDGIDVSKVRALDIGVGANCIYPIIGVCDYDWHYTTSDVDPISIDNANQIIRSNSVLKDKVECRLQKNSRYLFQDIIQPGETYHITTCNPPFHKSLKEAQQGTQRKLNNLNANRAKRSNGLEKQQKKAPQSQPALNFGGQKAELWCPGGEAEFIKNMAIESRKFSQQVIWFTTLISKKDNVRWMQKQLKKVGVREIQIVEMSQGQKISRFVAWTFHSAQQRQRGLSKF</sequence>
<keyword evidence="2 6" id="KW-0698">rRNA processing</keyword>
<evidence type="ECO:0000256" key="6">
    <source>
        <dbReference type="HAMAP-Rule" id="MF_01848"/>
    </source>
</evidence>
<keyword evidence="9" id="KW-1185">Reference proteome</keyword>
<organism evidence="8 9">
    <name type="scientific">Vibrio marisflavi CECT 7928</name>
    <dbReference type="NCBI Taxonomy" id="634439"/>
    <lineage>
        <taxon>Bacteria</taxon>
        <taxon>Pseudomonadati</taxon>
        <taxon>Pseudomonadota</taxon>
        <taxon>Gammaproteobacteria</taxon>
        <taxon>Vibrionales</taxon>
        <taxon>Vibrionaceae</taxon>
        <taxon>Vibrio</taxon>
    </lineage>
</organism>
<dbReference type="InterPro" id="IPR010286">
    <property type="entry name" value="METTL16/RlmF"/>
</dbReference>
<evidence type="ECO:0000313" key="8">
    <source>
        <dbReference type="EMBL" id="CAH0538855.1"/>
    </source>
</evidence>
<proteinExistence type="inferred from homology"/>
<evidence type="ECO:0000256" key="1">
    <source>
        <dbReference type="ARBA" id="ARBA00022490"/>
    </source>
</evidence>
<dbReference type="Proteomes" id="UP000838748">
    <property type="component" value="Unassembled WGS sequence"/>
</dbReference>
<dbReference type="SUPFAM" id="SSF53335">
    <property type="entry name" value="S-adenosyl-L-methionine-dependent methyltransferases"/>
    <property type="match status" value="1"/>
</dbReference>
<keyword evidence="3 6" id="KW-0489">Methyltransferase</keyword>
<reference evidence="8" key="1">
    <citation type="submission" date="2021-11" db="EMBL/GenBank/DDBJ databases">
        <authorList>
            <person name="Rodrigo-Torres L."/>
            <person name="Arahal R. D."/>
            <person name="Lucena T."/>
        </authorList>
    </citation>
    <scope>NUCLEOTIDE SEQUENCE</scope>
    <source>
        <strain evidence="8">CECT 7928</strain>
    </source>
</reference>
<dbReference type="Pfam" id="PF05971">
    <property type="entry name" value="Methyltransf_10"/>
    <property type="match status" value="1"/>
</dbReference>
<keyword evidence="5 6" id="KW-0949">S-adenosyl-L-methionine</keyword>
<dbReference type="InterPro" id="IPR016909">
    <property type="entry name" value="rRNA_lsu_MeTfrase_F"/>
</dbReference>
<evidence type="ECO:0000256" key="7">
    <source>
        <dbReference type="SAM" id="MobiDB-lite"/>
    </source>
</evidence>
<gene>
    <name evidence="6 8" type="primary">rlmF</name>
    <name evidence="8" type="ORF">VMF7928_01714</name>
</gene>
<evidence type="ECO:0000256" key="5">
    <source>
        <dbReference type="ARBA" id="ARBA00022691"/>
    </source>
</evidence>
<feature type="region of interest" description="Disordered" evidence="7">
    <location>
        <begin position="1"/>
        <end position="23"/>
    </location>
</feature>
<evidence type="ECO:0000256" key="3">
    <source>
        <dbReference type="ARBA" id="ARBA00022603"/>
    </source>
</evidence>
<evidence type="ECO:0000256" key="2">
    <source>
        <dbReference type="ARBA" id="ARBA00022552"/>
    </source>
</evidence>
<dbReference type="PIRSF" id="PIRSF029038">
    <property type="entry name" value="Mtase_YbiN_prd"/>
    <property type="match status" value="1"/>
</dbReference>
<keyword evidence="1 6" id="KW-0963">Cytoplasm</keyword>
<evidence type="ECO:0000256" key="4">
    <source>
        <dbReference type="ARBA" id="ARBA00022679"/>
    </source>
</evidence>
<feature type="compositionally biased region" description="Polar residues" evidence="7">
    <location>
        <begin position="11"/>
        <end position="21"/>
    </location>
</feature>
<dbReference type="InterPro" id="IPR029063">
    <property type="entry name" value="SAM-dependent_MTases_sf"/>
</dbReference>
<comment type="caution">
    <text evidence="8">The sequence shown here is derived from an EMBL/GenBank/DDBJ whole genome shotgun (WGS) entry which is preliminary data.</text>
</comment>
<dbReference type="NCBIfam" id="NF008725">
    <property type="entry name" value="PRK11727.1"/>
    <property type="match status" value="1"/>
</dbReference>
<dbReference type="Gene3D" id="3.40.50.150">
    <property type="entry name" value="Vaccinia Virus protein VP39"/>
    <property type="match status" value="1"/>
</dbReference>
<keyword evidence="4 6" id="KW-0808">Transferase</keyword>
<dbReference type="PANTHER" id="PTHR13393">
    <property type="entry name" value="SAM-DEPENDENT METHYLTRANSFERASE"/>
    <property type="match status" value="1"/>
</dbReference>
<dbReference type="GO" id="GO:0052907">
    <property type="term" value="F:23S rRNA (adenine(1618)-N(6))-methyltransferase activity"/>
    <property type="evidence" value="ECO:0007669"/>
    <property type="project" value="UniProtKB-EC"/>
</dbReference>
<dbReference type="PANTHER" id="PTHR13393:SF0">
    <property type="entry name" value="RNA N6-ADENOSINE-METHYLTRANSFERASE METTL16"/>
    <property type="match status" value="1"/>
</dbReference>
<comment type="catalytic activity">
    <reaction evidence="6">
        <text>adenosine(1618) in 23S rRNA + S-adenosyl-L-methionine = N(6)-methyladenosine(1618) in 23S rRNA + S-adenosyl-L-homocysteine + H(+)</text>
        <dbReference type="Rhea" id="RHEA:16497"/>
        <dbReference type="Rhea" id="RHEA-COMP:10229"/>
        <dbReference type="Rhea" id="RHEA-COMP:10231"/>
        <dbReference type="ChEBI" id="CHEBI:15378"/>
        <dbReference type="ChEBI" id="CHEBI:57856"/>
        <dbReference type="ChEBI" id="CHEBI:59789"/>
        <dbReference type="ChEBI" id="CHEBI:74411"/>
        <dbReference type="ChEBI" id="CHEBI:74449"/>
        <dbReference type="EC" id="2.1.1.181"/>
    </reaction>
</comment>
<dbReference type="HAMAP" id="MF_01848">
    <property type="entry name" value="23SrRNA_methyltr_F"/>
    <property type="match status" value="1"/>
</dbReference>
<dbReference type="EC" id="2.1.1.181" evidence="6"/>
<comment type="similarity">
    <text evidence="6">Belongs to the methyltransferase superfamily. METTL16/RlmF family.</text>
</comment>
<evidence type="ECO:0000313" key="9">
    <source>
        <dbReference type="Proteomes" id="UP000838748"/>
    </source>
</evidence>
<comment type="function">
    <text evidence="6">Specifically methylates the adenine in position 1618 of 23S rRNA.</text>
</comment>
<protein>
    <recommendedName>
        <fullName evidence="6">Ribosomal RNA large subunit methyltransferase F</fullName>
        <ecNumber evidence="6">2.1.1.181</ecNumber>
    </recommendedName>
    <alternativeName>
        <fullName evidence="6">23S rRNA mA1618 methyltransferase</fullName>
    </alternativeName>
    <alternativeName>
        <fullName evidence="6">rRNA adenine N-6-methyltransferase</fullName>
    </alternativeName>
</protein>
<name>A0ABM9A2K9_9VIBR</name>
<comment type="subcellular location">
    <subcellularLocation>
        <location evidence="6">Cytoplasm</location>
    </subcellularLocation>
</comment>
<accession>A0ABM9A2K9</accession>